<accession>A0ABD2ZP12</accession>
<dbReference type="AlphaFoldDB" id="A0ABD2ZP12"/>
<dbReference type="Pfam" id="PF00332">
    <property type="entry name" value="Glyco_hydro_17"/>
    <property type="match status" value="1"/>
</dbReference>
<dbReference type="EMBL" id="JBJUIK010000008">
    <property type="protein sequence ID" value="KAL3521172.1"/>
    <property type="molecule type" value="Genomic_DNA"/>
</dbReference>
<sequence length="259" mass="29512">MRNLHFSLLQMGISNISVSTTFSFINTISTTLPPSSADFQEPINQLLVDPVLQFLSENNSSFLIDIYPYTVYKFRPEITLGFALFHEDSFNFREDTITASRYRNLFDVMLDGVITALAMSGHENVKVIVTQTGWPADSSGDDNKEATPAYAEMYLKGLISHLKSRLGTPLKKDWVAEVYIYELFDDDDKEMMNEENNDSFLMNSTGNGRSGWGIMNPNMTMKYNLDFSGSQKASGLIYDDAWLVEFVLWIISQFVFWLL</sequence>
<gene>
    <name evidence="5" type="ORF">ACH5RR_019321</name>
</gene>
<keyword evidence="3" id="KW-0326">Glycosidase</keyword>
<comment type="similarity">
    <text evidence="1 4">Belongs to the glycosyl hydrolase 17 family.</text>
</comment>
<organism evidence="5 6">
    <name type="scientific">Cinchona calisaya</name>
    <dbReference type="NCBI Taxonomy" id="153742"/>
    <lineage>
        <taxon>Eukaryota</taxon>
        <taxon>Viridiplantae</taxon>
        <taxon>Streptophyta</taxon>
        <taxon>Embryophyta</taxon>
        <taxon>Tracheophyta</taxon>
        <taxon>Spermatophyta</taxon>
        <taxon>Magnoliopsida</taxon>
        <taxon>eudicotyledons</taxon>
        <taxon>Gunneridae</taxon>
        <taxon>Pentapetalae</taxon>
        <taxon>asterids</taxon>
        <taxon>lamiids</taxon>
        <taxon>Gentianales</taxon>
        <taxon>Rubiaceae</taxon>
        <taxon>Cinchonoideae</taxon>
        <taxon>Cinchoneae</taxon>
        <taxon>Cinchona</taxon>
    </lineage>
</organism>
<evidence type="ECO:0000256" key="4">
    <source>
        <dbReference type="RuleBase" id="RU004335"/>
    </source>
</evidence>
<reference evidence="5 6" key="1">
    <citation type="submission" date="2024-11" db="EMBL/GenBank/DDBJ databases">
        <title>A near-complete genome assembly of Cinchona calisaya.</title>
        <authorList>
            <person name="Lian D.C."/>
            <person name="Zhao X.W."/>
            <person name="Wei L."/>
        </authorList>
    </citation>
    <scope>NUCLEOTIDE SEQUENCE [LARGE SCALE GENOMIC DNA]</scope>
    <source>
        <tissue evidence="5">Nenye</tissue>
    </source>
</reference>
<comment type="caution">
    <text evidence="5">The sequence shown here is derived from an EMBL/GenBank/DDBJ whole genome shotgun (WGS) entry which is preliminary data.</text>
</comment>
<evidence type="ECO:0008006" key="7">
    <source>
        <dbReference type="Google" id="ProtNLM"/>
    </source>
</evidence>
<dbReference type="GO" id="GO:0016798">
    <property type="term" value="F:hydrolase activity, acting on glycosyl bonds"/>
    <property type="evidence" value="ECO:0007669"/>
    <property type="project" value="UniProtKB-KW"/>
</dbReference>
<protein>
    <recommendedName>
        <fullName evidence="7">Glucan endo-1,3-beta-D-glucosidase</fullName>
    </recommendedName>
</protein>
<keyword evidence="6" id="KW-1185">Reference proteome</keyword>
<dbReference type="SUPFAM" id="SSF51445">
    <property type="entry name" value="(Trans)glycosidases"/>
    <property type="match status" value="1"/>
</dbReference>
<evidence type="ECO:0000256" key="1">
    <source>
        <dbReference type="ARBA" id="ARBA00008773"/>
    </source>
</evidence>
<dbReference type="Proteomes" id="UP001630127">
    <property type="component" value="Unassembled WGS sequence"/>
</dbReference>
<evidence type="ECO:0000256" key="3">
    <source>
        <dbReference type="ARBA" id="ARBA00023295"/>
    </source>
</evidence>
<dbReference type="InterPro" id="IPR000490">
    <property type="entry name" value="Glyco_hydro_17"/>
</dbReference>
<keyword evidence="2" id="KW-0378">Hydrolase</keyword>
<evidence type="ECO:0000256" key="2">
    <source>
        <dbReference type="ARBA" id="ARBA00022801"/>
    </source>
</evidence>
<evidence type="ECO:0000313" key="6">
    <source>
        <dbReference type="Proteomes" id="UP001630127"/>
    </source>
</evidence>
<name>A0ABD2ZP12_9GENT</name>
<dbReference type="PANTHER" id="PTHR32227">
    <property type="entry name" value="GLUCAN ENDO-1,3-BETA-GLUCOSIDASE BG1-RELATED-RELATED"/>
    <property type="match status" value="1"/>
</dbReference>
<dbReference type="InterPro" id="IPR044965">
    <property type="entry name" value="Glyco_hydro_17_plant"/>
</dbReference>
<evidence type="ECO:0000313" key="5">
    <source>
        <dbReference type="EMBL" id="KAL3521172.1"/>
    </source>
</evidence>
<dbReference type="InterPro" id="IPR017853">
    <property type="entry name" value="GH"/>
</dbReference>
<dbReference type="Gene3D" id="3.20.20.80">
    <property type="entry name" value="Glycosidases"/>
    <property type="match status" value="1"/>
</dbReference>
<proteinExistence type="inferred from homology"/>